<dbReference type="InterPro" id="IPR027785">
    <property type="entry name" value="UvrD-like_helicase_C"/>
</dbReference>
<evidence type="ECO:0000313" key="3">
    <source>
        <dbReference type="Proteomes" id="UP001314263"/>
    </source>
</evidence>
<name>A0AAV1I183_9CHLO</name>
<dbReference type="SUPFAM" id="SSF52540">
    <property type="entry name" value="P-loop containing nucleoside triphosphate hydrolases"/>
    <property type="match status" value="1"/>
</dbReference>
<accession>A0AAV1I183</accession>
<dbReference type="Proteomes" id="UP001314263">
    <property type="component" value="Unassembled WGS sequence"/>
</dbReference>
<dbReference type="PANTHER" id="PTHR11070">
    <property type="entry name" value="UVRD / RECB / PCRA DNA HELICASE FAMILY MEMBER"/>
    <property type="match status" value="1"/>
</dbReference>
<organism evidence="2 3">
    <name type="scientific">Coccomyxa viridis</name>
    <dbReference type="NCBI Taxonomy" id="1274662"/>
    <lineage>
        <taxon>Eukaryota</taxon>
        <taxon>Viridiplantae</taxon>
        <taxon>Chlorophyta</taxon>
        <taxon>core chlorophytes</taxon>
        <taxon>Trebouxiophyceae</taxon>
        <taxon>Trebouxiophyceae incertae sedis</taxon>
        <taxon>Coccomyxaceae</taxon>
        <taxon>Coccomyxa</taxon>
    </lineage>
</organism>
<keyword evidence="3" id="KW-1185">Reference proteome</keyword>
<dbReference type="EMBL" id="CAUYUE010000004">
    <property type="protein sequence ID" value="CAK0766801.1"/>
    <property type="molecule type" value="Genomic_DNA"/>
</dbReference>
<gene>
    <name evidence="2" type="ORF">CVIRNUC_003395</name>
</gene>
<comment type="caution">
    <text evidence="2">The sequence shown here is derived from an EMBL/GenBank/DDBJ whole genome shotgun (WGS) entry which is preliminary data.</text>
</comment>
<dbReference type="Pfam" id="PF13245">
    <property type="entry name" value="AAA_19"/>
    <property type="match status" value="1"/>
</dbReference>
<protein>
    <recommendedName>
        <fullName evidence="1">UvrD-like helicase C-terminal domain-containing protein</fullName>
    </recommendedName>
</protein>
<reference evidence="2 3" key="1">
    <citation type="submission" date="2023-10" db="EMBL/GenBank/DDBJ databases">
        <authorList>
            <person name="Maclean D."/>
            <person name="Macfadyen A."/>
        </authorList>
    </citation>
    <scope>NUCLEOTIDE SEQUENCE [LARGE SCALE GENOMIC DNA]</scope>
</reference>
<dbReference type="GO" id="GO:0005524">
    <property type="term" value="F:ATP binding"/>
    <property type="evidence" value="ECO:0007669"/>
    <property type="project" value="InterPro"/>
</dbReference>
<dbReference type="AlphaFoldDB" id="A0AAV1I183"/>
<evidence type="ECO:0000313" key="2">
    <source>
        <dbReference type="EMBL" id="CAK0766801.1"/>
    </source>
</evidence>
<dbReference type="PANTHER" id="PTHR11070:SF67">
    <property type="entry name" value="DNA 3'-5' HELICASE"/>
    <property type="match status" value="1"/>
</dbReference>
<evidence type="ECO:0000259" key="1">
    <source>
        <dbReference type="Pfam" id="PF13538"/>
    </source>
</evidence>
<dbReference type="Pfam" id="PF13538">
    <property type="entry name" value="UvrD_C_2"/>
    <property type="match status" value="1"/>
</dbReference>
<dbReference type="InterPro" id="IPR000212">
    <property type="entry name" value="DNA_helicase_UvrD/REP"/>
</dbReference>
<sequence length="755" mass="83973">MPIPSQEQRAICDAPPDRDILVISGAGAGKTTAIIQRISELETRHSIAQTKMIYMTYSKKLADEVQSKMDEEGIRSLHHCGTIDSLCYRLLNADPLYSRSMEAGQIIGRTMDELAKSDRLLRALDEVSHVFLDEAQDLNLERYRVIQQLTAGKSLMVVGDPRQCIYQGLFHADPTLMTRLRSDWVHRTLSTSYRLTKRMADFVNAGFQYPSLPPMASGNPHDGPKPSLVVIHGGMEEPDAFKMCRDSLLNSLIAMILHIINGGAAPGTIAVLSPTKKSGSAAAHLMNRLRTHLERLHVPTYLNSREYDSPDTGGHSRADTLYLGTCHSFKGSERDHVVLINFYVAPGAYTRLDASKEENPDLMNLLYVACTRARKSLHIVESCHYPKQCERVPHLNSASLHHVKVQTVHSATLGHALIGANHPQTRVTEILGHLDGADLDVLEQTVVSHELVRCYGKKTRLRTPSIFVQNCDADLYGNFIEAVLARALSEGIASTDDVCQQIMVMPLYLTEREFRDLLQGFPGAVNPDKFRHTKIDRQWLSSFVLALVAASNPPEAIKRSLRDKSVIVFTRSSLFYEKLATLYTVIDCIGKTTTRTEDVIDAIWEATLLKTFHNNYLGVYWLSGWQQSPSTLLPTGAVSWRQYLEQARSLMKSHHLTVASYQFPLSHGTLNGIADLVTTGGKIIDIKCTLNESGVTSLSNLAQVQCYRGMICTDSSLKKPAFLLSALTLCLYRIPEGDDDKVLDAVDAMRKNQSA</sequence>
<dbReference type="GO" id="GO:0003677">
    <property type="term" value="F:DNA binding"/>
    <property type="evidence" value="ECO:0007669"/>
    <property type="project" value="InterPro"/>
</dbReference>
<dbReference type="Gene3D" id="3.40.50.300">
    <property type="entry name" value="P-loop containing nucleotide triphosphate hydrolases"/>
    <property type="match status" value="2"/>
</dbReference>
<dbReference type="GO" id="GO:0005829">
    <property type="term" value="C:cytosol"/>
    <property type="evidence" value="ECO:0007669"/>
    <property type="project" value="TreeGrafter"/>
</dbReference>
<dbReference type="InterPro" id="IPR027417">
    <property type="entry name" value="P-loop_NTPase"/>
</dbReference>
<feature type="domain" description="UvrD-like helicase C-terminal" evidence="1">
    <location>
        <begin position="321"/>
        <end position="380"/>
    </location>
</feature>
<dbReference type="GO" id="GO:0000725">
    <property type="term" value="P:recombinational repair"/>
    <property type="evidence" value="ECO:0007669"/>
    <property type="project" value="TreeGrafter"/>
</dbReference>
<proteinExistence type="predicted"/>
<dbReference type="GO" id="GO:0043138">
    <property type="term" value="F:3'-5' DNA helicase activity"/>
    <property type="evidence" value="ECO:0007669"/>
    <property type="project" value="TreeGrafter"/>
</dbReference>